<gene>
    <name evidence="2" type="ORF">CLV81_0313</name>
</gene>
<dbReference type="InterPro" id="IPR006076">
    <property type="entry name" value="FAD-dep_OxRdtase"/>
</dbReference>
<dbReference type="Gene3D" id="3.30.9.10">
    <property type="entry name" value="D-Amino Acid Oxidase, subunit A, domain 2"/>
    <property type="match status" value="1"/>
</dbReference>
<protein>
    <submittedName>
        <fullName evidence="2">Glycine/D-amino acid oxidase-like deaminating enzyme</fullName>
    </submittedName>
</protein>
<evidence type="ECO:0000313" key="3">
    <source>
        <dbReference type="Proteomes" id="UP000237640"/>
    </source>
</evidence>
<dbReference type="SUPFAM" id="SSF51971">
    <property type="entry name" value="Nucleotide-binding domain"/>
    <property type="match status" value="1"/>
</dbReference>
<evidence type="ECO:0000259" key="1">
    <source>
        <dbReference type="Pfam" id="PF01266"/>
    </source>
</evidence>
<sequence length="353" mass="40038">MLDYLVVGCGLAGISFCEILEKNGKSFHVVSDDSQQSSLVAGGLYNPVILKRFTLAWKARQQMDLAMPFYQNLEEKLKVKLDYKLRVLRLFASIEEQNGWFEAADKPDLDYFLSTDIHQNLNLHIDAPLGFGEVLYTGRVDTHTLLEAYSEYLTKKELFAHETFDFSQLRTNSEHITYKSIFAKQIVFADGYGLKNNPFFKYLPLNGTKGELLTIKAPGLKEQSVIKSSVFIIPLGDDLYRVGATYKWKDKTNAPTQASKEELLTKLKTFLKCDFQVVAHVAGIRPTVVDRRPLVGEHPIHKNLYCLNGFGSRGVLIAPYAAEQLFGFVENRGPIDPEINLGRFTEKYHQELP</sequence>
<dbReference type="OrthoDB" id="214253at2"/>
<dbReference type="SUPFAM" id="SSF54373">
    <property type="entry name" value="FAD-linked reductases, C-terminal domain"/>
    <property type="match status" value="1"/>
</dbReference>
<accession>A0A2T0MFG3</accession>
<dbReference type="Pfam" id="PF01266">
    <property type="entry name" value="DAO"/>
    <property type="match status" value="1"/>
</dbReference>
<dbReference type="PANTHER" id="PTHR13847">
    <property type="entry name" value="SARCOSINE DEHYDROGENASE-RELATED"/>
    <property type="match status" value="1"/>
</dbReference>
<evidence type="ECO:0000313" key="2">
    <source>
        <dbReference type="EMBL" id="PRX56318.1"/>
    </source>
</evidence>
<dbReference type="GO" id="GO:0005737">
    <property type="term" value="C:cytoplasm"/>
    <property type="evidence" value="ECO:0007669"/>
    <property type="project" value="TreeGrafter"/>
</dbReference>
<dbReference type="RefSeq" id="WP_106143307.1">
    <property type="nucleotide sequence ID" value="NZ_PVYX01000001.1"/>
</dbReference>
<proteinExistence type="predicted"/>
<dbReference type="InterPro" id="IPR036188">
    <property type="entry name" value="FAD/NAD-bd_sf"/>
</dbReference>
<feature type="domain" description="FAD dependent oxidoreductase" evidence="1">
    <location>
        <begin position="3"/>
        <end position="324"/>
    </location>
</feature>
<name>A0A2T0MFG3_9FLAO</name>
<reference evidence="2 3" key="1">
    <citation type="submission" date="2018-03" db="EMBL/GenBank/DDBJ databases">
        <title>Genomic Encyclopedia of Archaeal and Bacterial Type Strains, Phase II (KMG-II): from individual species to whole genera.</title>
        <authorList>
            <person name="Goeker M."/>
        </authorList>
    </citation>
    <scope>NUCLEOTIDE SEQUENCE [LARGE SCALE GENOMIC DNA]</scope>
    <source>
        <strain evidence="2 3">DSM 25027</strain>
    </source>
</reference>
<dbReference type="EMBL" id="PVYX01000001">
    <property type="protein sequence ID" value="PRX56318.1"/>
    <property type="molecule type" value="Genomic_DNA"/>
</dbReference>
<dbReference type="Gene3D" id="3.50.50.60">
    <property type="entry name" value="FAD/NAD(P)-binding domain"/>
    <property type="match status" value="1"/>
</dbReference>
<dbReference type="Proteomes" id="UP000237640">
    <property type="component" value="Unassembled WGS sequence"/>
</dbReference>
<dbReference type="AlphaFoldDB" id="A0A2T0MFG3"/>
<organism evidence="2 3">
    <name type="scientific">Flagellimonas meridianipacifica</name>
    <dbReference type="NCBI Taxonomy" id="1080225"/>
    <lineage>
        <taxon>Bacteria</taxon>
        <taxon>Pseudomonadati</taxon>
        <taxon>Bacteroidota</taxon>
        <taxon>Flavobacteriia</taxon>
        <taxon>Flavobacteriales</taxon>
        <taxon>Flavobacteriaceae</taxon>
        <taxon>Flagellimonas</taxon>
    </lineage>
</organism>
<keyword evidence="3" id="KW-1185">Reference proteome</keyword>
<comment type="caution">
    <text evidence="2">The sequence shown here is derived from an EMBL/GenBank/DDBJ whole genome shotgun (WGS) entry which is preliminary data.</text>
</comment>